<organism evidence="1 2">
    <name type="scientific">Mucuna pruriens</name>
    <name type="common">Velvet bean</name>
    <name type="synonym">Dolichos pruriens</name>
    <dbReference type="NCBI Taxonomy" id="157652"/>
    <lineage>
        <taxon>Eukaryota</taxon>
        <taxon>Viridiplantae</taxon>
        <taxon>Streptophyta</taxon>
        <taxon>Embryophyta</taxon>
        <taxon>Tracheophyta</taxon>
        <taxon>Spermatophyta</taxon>
        <taxon>Magnoliopsida</taxon>
        <taxon>eudicotyledons</taxon>
        <taxon>Gunneridae</taxon>
        <taxon>Pentapetalae</taxon>
        <taxon>rosids</taxon>
        <taxon>fabids</taxon>
        <taxon>Fabales</taxon>
        <taxon>Fabaceae</taxon>
        <taxon>Papilionoideae</taxon>
        <taxon>50 kb inversion clade</taxon>
        <taxon>NPAAA clade</taxon>
        <taxon>indigoferoid/millettioid clade</taxon>
        <taxon>Phaseoleae</taxon>
        <taxon>Mucuna</taxon>
    </lineage>
</organism>
<protein>
    <submittedName>
        <fullName evidence="1">Uncharacterized protein</fullName>
    </submittedName>
</protein>
<accession>A0A371IA63</accession>
<gene>
    <name evidence="1" type="ORF">CR513_03346</name>
</gene>
<proteinExistence type="predicted"/>
<dbReference type="Proteomes" id="UP000257109">
    <property type="component" value="Unassembled WGS sequence"/>
</dbReference>
<name>A0A371IA63_MUCPR</name>
<evidence type="ECO:0000313" key="1">
    <source>
        <dbReference type="EMBL" id="RDY11933.1"/>
    </source>
</evidence>
<sequence length="164" mass="19526">MDSKEVLSIIKAHPIIKSIRNYSKGVKEQYIHLRNYEIELLRKNTNNIVIIKSIVSVDGPVFERMYLCFYSYKKAFITTCRPLIDLDSKRLCVRHIYGNLRKKYQPKARYTCCDLQVNHMCESFNRTFLEYKDKPIISLVEGIKFYMTNRIAKHLLEHNSMRPK</sequence>
<keyword evidence="2" id="KW-1185">Reference proteome</keyword>
<dbReference type="EMBL" id="QJKJ01000553">
    <property type="protein sequence ID" value="RDY11933.1"/>
    <property type="molecule type" value="Genomic_DNA"/>
</dbReference>
<comment type="caution">
    <text evidence="1">The sequence shown here is derived from an EMBL/GenBank/DDBJ whole genome shotgun (WGS) entry which is preliminary data.</text>
</comment>
<reference evidence="1" key="1">
    <citation type="submission" date="2018-05" db="EMBL/GenBank/DDBJ databases">
        <title>Draft genome of Mucuna pruriens seed.</title>
        <authorList>
            <person name="Nnadi N.E."/>
            <person name="Vos R."/>
            <person name="Hasami M.H."/>
            <person name="Devisetty U.K."/>
            <person name="Aguiy J.C."/>
        </authorList>
    </citation>
    <scope>NUCLEOTIDE SEQUENCE [LARGE SCALE GENOMIC DNA]</scope>
    <source>
        <strain evidence="1">JCA_2017</strain>
    </source>
</reference>
<feature type="non-terminal residue" evidence="1">
    <location>
        <position position="1"/>
    </location>
</feature>
<dbReference type="AlphaFoldDB" id="A0A371IA63"/>
<evidence type="ECO:0000313" key="2">
    <source>
        <dbReference type="Proteomes" id="UP000257109"/>
    </source>
</evidence>